<sequence length="126" mass="14534">PRSFFINITTKQMAAQRDLAKIGSESFDLIDEYFGKKRIVNRPPTTVAHNMAADTSTTFRATQQSCNYHYSSAETRFYRVNPSVRREAMITAPTPLVALNSYEAAQLHDRIYLASYSNRRQMRMPY</sequence>
<evidence type="ECO:0000313" key="2">
    <source>
        <dbReference type="Proteomes" id="UP001627284"/>
    </source>
</evidence>
<evidence type="ECO:0000313" key="1">
    <source>
        <dbReference type="EMBL" id="KAL3348057.1"/>
    </source>
</evidence>
<dbReference type="Proteomes" id="UP001627284">
    <property type="component" value="Unassembled WGS sequence"/>
</dbReference>
<reference evidence="1 2" key="1">
    <citation type="submission" date="2024-05" db="EMBL/GenBank/DDBJ databases">
        <title>De novo assembly of an allotetraploid wild potato.</title>
        <authorList>
            <person name="Hosaka A.J."/>
        </authorList>
    </citation>
    <scope>NUCLEOTIDE SEQUENCE [LARGE SCALE GENOMIC DNA]</scope>
    <source>
        <tissue evidence="1">Young leaves</tissue>
    </source>
</reference>
<comment type="caution">
    <text evidence="1">The sequence shown here is derived from an EMBL/GenBank/DDBJ whole genome shotgun (WGS) entry which is preliminary data.</text>
</comment>
<dbReference type="PANTHER" id="PTHR33484:SF14">
    <property type="match status" value="1"/>
</dbReference>
<organism evidence="1 2">
    <name type="scientific">Solanum stoloniferum</name>
    <dbReference type="NCBI Taxonomy" id="62892"/>
    <lineage>
        <taxon>Eukaryota</taxon>
        <taxon>Viridiplantae</taxon>
        <taxon>Streptophyta</taxon>
        <taxon>Embryophyta</taxon>
        <taxon>Tracheophyta</taxon>
        <taxon>Spermatophyta</taxon>
        <taxon>Magnoliopsida</taxon>
        <taxon>eudicotyledons</taxon>
        <taxon>Gunneridae</taxon>
        <taxon>Pentapetalae</taxon>
        <taxon>asterids</taxon>
        <taxon>lamiids</taxon>
        <taxon>Solanales</taxon>
        <taxon>Solanaceae</taxon>
        <taxon>Solanoideae</taxon>
        <taxon>Solaneae</taxon>
        <taxon>Solanum</taxon>
    </lineage>
</organism>
<feature type="non-terminal residue" evidence="1">
    <location>
        <position position="1"/>
    </location>
</feature>
<name>A0ABD2SW37_9SOLN</name>
<protein>
    <submittedName>
        <fullName evidence="1">Uncharacterized protein</fullName>
    </submittedName>
</protein>
<dbReference type="EMBL" id="JBJKTR010000013">
    <property type="protein sequence ID" value="KAL3348057.1"/>
    <property type="molecule type" value="Genomic_DNA"/>
</dbReference>
<accession>A0ABD2SW37</accession>
<keyword evidence="2" id="KW-1185">Reference proteome</keyword>
<gene>
    <name evidence="1" type="ORF">AABB24_021615</name>
</gene>
<dbReference type="PANTHER" id="PTHR33484">
    <property type="entry name" value="BNAC07G33360D PROTEIN"/>
    <property type="match status" value="1"/>
</dbReference>
<proteinExistence type="predicted"/>
<dbReference type="AlphaFoldDB" id="A0ABD2SW37"/>